<feature type="transmembrane region" description="Helical" evidence="2">
    <location>
        <begin position="110"/>
        <end position="133"/>
    </location>
</feature>
<feature type="domain" description="Letm1 RBD" evidence="3">
    <location>
        <begin position="135"/>
        <end position="306"/>
    </location>
</feature>
<protein>
    <submittedName>
        <fullName evidence="5">Letm1 RBD domain-containing protein</fullName>
    </submittedName>
</protein>
<organism evidence="4 5">
    <name type="scientific">Panagrellus redivivus</name>
    <name type="common">Microworm</name>
    <dbReference type="NCBI Taxonomy" id="6233"/>
    <lineage>
        <taxon>Eukaryota</taxon>
        <taxon>Metazoa</taxon>
        <taxon>Ecdysozoa</taxon>
        <taxon>Nematoda</taxon>
        <taxon>Chromadorea</taxon>
        <taxon>Rhabditida</taxon>
        <taxon>Tylenchina</taxon>
        <taxon>Panagrolaimomorpha</taxon>
        <taxon>Panagrolaimoidea</taxon>
        <taxon>Panagrolaimidae</taxon>
        <taxon>Panagrellus</taxon>
    </lineage>
</organism>
<dbReference type="Proteomes" id="UP000492821">
    <property type="component" value="Unassembled WGS sequence"/>
</dbReference>
<evidence type="ECO:0000313" key="5">
    <source>
        <dbReference type="WBParaSite" id="Pan_g8531.t2"/>
    </source>
</evidence>
<dbReference type="InterPro" id="IPR033122">
    <property type="entry name" value="LETM1-like_RBD"/>
</dbReference>
<evidence type="ECO:0000256" key="1">
    <source>
        <dbReference type="PROSITE-ProRule" id="PRU01094"/>
    </source>
</evidence>
<evidence type="ECO:0000259" key="3">
    <source>
        <dbReference type="PROSITE" id="PS51758"/>
    </source>
</evidence>
<keyword evidence="1" id="KW-0496">Mitochondrion</keyword>
<dbReference type="Pfam" id="PF07766">
    <property type="entry name" value="LETM1_RBD"/>
    <property type="match status" value="2"/>
</dbReference>
<dbReference type="AlphaFoldDB" id="A0A7E4W952"/>
<evidence type="ECO:0000313" key="4">
    <source>
        <dbReference type="Proteomes" id="UP000492821"/>
    </source>
</evidence>
<dbReference type="WBParaSite" id="Pan_g8531.t2">
    <property type="protein sequence ID" value="Pan_g8531.t2"/>
    <property type="gene ID" value="Pan_g8531"/>
</dbReference>
<reference evidence="5" key="2">
    <citation type="submission" date="2020-10" db="UniProtKB">
        <authorList>
            <consortium name="WormBaseParasite"/>
        </authorList>
    </citation>
    <scope>IDENTIFICATION</scope>
</reference>
<keyword evidence="2" id="KW-0472">Membrane</keyword>
<keyword evidence="2" id="KW-1133">Transmembrane helix</keyword>
<evidence type="ECO:0000256" key="2">
    <source>
        <dbReference type="SAM" id="Phobius"/>
    </source>
</evidence>
<dbReference type="PROSITE" id="PS51758">
    <property type="entry name" value="LETM1_RBD"/>
    <property type="match status" value="1"/>
</dbReference>
<accession>A0A7E4W952</accession>
<dbReference type="GO" id="GO:0043022">
    <property type="term" value="F:ribosome binding"/>
    <property type="evidence" value="ECO:0007669"/>
    <property type="project" value="InterPro"/>
</dbReference>
<reference evidence="4" key="1">
    <citation type="journal article" date="2013" name="Genetics">
        <title>The draft genome and transcriptome of Panagrellus redivivus are shaped by the harsh demands of a free-living lifestyle.</title>
        <authorList>
            <person name="Srinivasan J."/>
            <person name="Dillman A.R."/>
            <person name="Macchietto M.G."/>
            <person name="Heikkinen L."/>
            <person name="Lakso M."/>
            <person name="Fracchia K.M."/>
            <person name="Antoshechkin I."/>
            <person name="Mortazavi A."/>
            <person name="Wong G."/>
            <person name="Sternberg P.W."/>
        </authorList>
    </citation>
    <scope>NUCLEOTIDE SEQUENCE [LARGE SCALE GENOMIC DNA]</scope>
    <source>
        <strain evidence="4">MT8872</strain>
    </source>
</reference>
<name>A0A7E4W952_PANRE</name>
<keyword evidence="2" id="KW-0812">Transmembrane</keyword>
<keyword evidence="4" id="KW-1185">Reference proteome</keyword>
<sequence length="306" mass="35409">MLTTVVSAQCRLGSSRSGSIFVGSLRMLSSQPPAKSPGLMQRYENYLEQNWPKAYQMHRMVIDGCKSCIGDVKTYYFIRRDLGAGKIKLSDLSRQQLETYIQTRPEIGKLIAIVVIAPLPLAIYLFAFAIIFFPRHVLTRHFWSKHQKREYWSLEWKKKASYHYPALVDAIKATNKITVPASLSDITTMTVPKIKELDFSQVYHLARVHRFFPVNMANSLRWRAEALKHLDAVLLRESGDIDKMDTEELQTQLYIRCLKFSGKSDDEMRTLLRTWLKNSAKLAERPSLYLHAPVLHQYKPRKSKSD</sequence>
<proteinExistence type="predicted"/>